<dbReference type="Gene3D" id="1.10.10.10">
    <property type="entry name" value="Winged helix-like DNA-binding domain superfamily/Winged helix DNA-binding domain"/>
    <property type="match status" value="1"/>
</dbReference>
<dbReference type="EMBL" id="QURH01000561">
    <property type="protein sequence ID" value="RFU39107.1"/>
    <property type="molecule type" value="Genomic_DNA"/>
</dbReference>
<dbReference type="GO" id="GO:0003677">
    <property type="term" value="F:DNA binding"/>
    <property type="evidence" value="ECO:0007669"/>
    <property type="project" value="UniProtKB-KW"/>
</dbReference>
<organism evidence="5 6">
    <name type="scientific">Actinomadura logoneensis</name>
    <dbReference type="NCBI Taxonomy" id="2293572"/>
    <lineage>
        <taxon>Bacteria</taxon>
        <taxon>Bacillati</taxon>
        <taxon>Actinomycetota</taxon>
        <taxon>Actinomycetes</taxon>
        <taxon>Streptosporangiales</taxon>
        <taxon>Thermomonosporaceae</taxon>
        <taxon>Actinomadura</taxon>
    </lineage>
</organism>
<dbReference type="InterPro" id="IPR000792">
    <property type="entry name" value="Tscrpt_reg_LuxR_C"/>
</dbReference>
<feature type="domain" description="HTH luxR-type" evidence="4">
    <location>
        <begin position="19"/>
        <end position="84"/>
    </location>
</feature>
<evidence type="ECO:0000256" key="2">
    <source>
        <dbReference type="ARBA" id="ARBA00023125"/>
    </source>
</evidence>
<dbReference type="InterPro" id="IPR036388">
    <property type="entry name" value="WH-like_DNA-bd_sf"/>
</dbReference>
<keyword evidence="3" id="KW-0804">Transcription</keyword>
<protein>
    <submittedName>
        <fullName evidence="5">DNA-binding response regulator</fullName>
    </submittedName>
</protein>
<dbReference type="InterPro" id="IPR016032">
    <property type="entry name" value="Sig_transdc_resp-reg_C-effctor"/>
</dbReference>
<dbReference type="PROSITE" id="PS50043">
    <property type="entry name" value="HTH_LUXR_2"/>
    <property type="match status" value="1"/>
</dbReference>
<dbReference type="AlphaFoldDB" id="A0A372JGI9"/>
<dbReference type="PANTHER" id="PTHR44688">
    <property type="entry name" value="DNA-BINDING TRANSCRIPTIONAL ACTIVATOR DEVR_DOSR"/>
    <property type="match status" value="1"/>
</dbReference>
<keyword evidence="6" id="KW-1185">Reference proteome</keyword>
<dbReference type="CDD" id="cd06170">
    <property type="entry name" value="LuxR_C_like"/>
    <property type="match status" value="1"/>
</dbReference>
<sequence>AAPLRRRISERARRAGLAGAGGRRLLTARESEVLRLLARGRSNREIAAELFISPKTASVHVSNLMAKLDASSRGEAVAAAHDRGLL</sequence>
<evidence type="ECO:0000313" key="5">
    <source>
        <dbReference type="EMBL" id="RFU39107.1"/>
    </source>
</evidence>
<dbReference type="RefSeq" id="WP_147341340.1">
    <property type="nucleotide sequence ID" value="NZ_QURH01000561.1"/>
</dbReference>
<dbReference type="Pfam" id="PF00196">
    <property type="entry name" value="GerE"/>
    <property type="match status" value="1"/>
</dbReference>
<dbReference type="SMART" id="SM00421">
    <property type="entry name" value="HTH_LUXR"/>
    <property type="match status" value="1"/>
</dbReference>
<keyword evidence="2 5" id="KW-0238">DNA-binding</keyword>
<dbReference type="PANTHER" id="PTHR44688:SF16">
    <property type="entry name" value="DNA-BINDING TRANSCRIPTIONAL ACTIVATOR DEVR_DOSR"/>
    <property type="match status" value="1"/>
</dbReference>
<dbReference type="SUPFAM" id="SSF46894">
    <property type="entry name" value="C-terminal effector domain of the bipartite response regulators"/>
    <property type="match status" value="1"/>
</dbReference>
<feature type="non-terminal residue" evidence="5">
    <location>
        <position position="1"/>
    </location>
</feature>
<evidence type="ECO:0000256" key="1">
    <source>
        <dbReference type="ARBA" id="ARBA00023015"/>
    </source>
</evidence>
<evidence type="ECO:0000256" key="3">
    <source>
        <dbReference type="ARBA" id="ARBA00023163"/>
    </source>
</evidence>
<reference evidence="5 6" key="1">
    <citation type="submission" date="2018-08" db="EMBL/GenBank/DDBJ databases">
        <title>Actinomadura jelena sp. nov., a novel Actinomycete isolated from soil in Chad.</title>
        <authorList>
            <person name="Shi L."/>
        </authorList>
    </citation>
    <scope>NUCLEOTIDE SEQUENCE [LARGE SCALE GENOMIC DNA]</scope>
    <source>
        <strain evidence="5 6">NEAU-G17</strain>
    </source>
</reference>
<dbReference type="GO" id="GO:0006355">
    <property type="term" value="P:regulation of DNA-templated transcription"/>
    <property type="evidence" value="ECO:0007669"/>
    <property type="project" value="InterPro"/>
</dbReference>
<name>A0A372JGI9_9ACTN</name>
<evidence type="ECO:0000259" key="4">
    <source>
        <dbReference type="PROSITE" id="PS50043"/>
    </source>
</evidence>
<evidence type="ECO:0000313" key="6">
    <source>
        <dbReference type="Proteomes" id="UP000261811"/>
    </source>
</evidence>
<dbReference type="PRINTS" id="PR00038">
    <property type="entry name" value="HTHLUXR"/>
</dbReference>
<dbReference type="Proteomes" id="UP000261811">
    <property type="component" value="Unassembled WGS sequence"/>
</dbReference>
<comment type="caution">
    <text evidence="5">The sequence shown here is derived from an EMBL/GenBank/DDBJ whole genome shotgun (WGS) entry which is preliminary data.</text>
</comment>
<accession>A0A372JGI9</accession>
<gene>
    <name evidence="5" type="ORF">DZF91_24160</name>
</gene>
<keyword evidence="1" id="KW-0805">Transcription regulation</keyword>
<proteinExistence type="predicted"/>